<evidence type="ECO:0000313" key="1">
    <source>
        <dbReference type="EMBL" id="EOZ96513.1"/>
    </source>
</evidence>
<accession>S2E307</accession>
<reference evidence="1 2" key="1">
    <citation type="journal article" date="2013" name="Genome Announc.">
        <title>Draft Genome Sequence of Indibacter alkaliphilus Strain LW1T, Isolated from Lonar Lake, a Haloalkaline Lake in the Buldana District of Maharashtra, India.</title>
        <authorList>
            <person name="Singh A."/>
            <person name="Kumar Jangir P."/>
            <person name="Sharma R."/>
            <person name="Singh A."/>
            <person name="Kumar Pinnaka A."/>
            <person name="Shivaji S."/>
        </authorList>
    </citation>
    <scope>NUCLEOTIDE SEQUENCE [LARGE SCALE GENOMIC DNA]</scope>
    <source>
        <strain evidence="2">CCUG 57479 / KCTC 22604 / LW1</strain>
    </source>
</reference>
<organism evidence="1 2">
    <name type="scientific">Indibacter alkaliphilus (strain CCUG 57479 / KCTC 22604 / LW1)</name>
    <dbReference type="NCBI Taxonomy" id="1189612"/>
    <lineage>
        <taxon>Bacteria</taxon>
        <taxon>Pseudomonadati</taxon>
        <taxon>Bacteroidota</taxon>
        <taxon>Cytophagia</taxon>
        <taxon>Cytophagales</taxon>
        <taxon>Cyclobacteriaceae</taxon>
    </lineage>
</organism>
<dbReference type="Proteomes" id="UP000006073">
    <property type="component" value="Unassembled WGS sequence"/>
</dbReference>
<protein>
    <submittedName>
        <fullName evidence="1">Uncharacterized protein</fullName>
    </submittedName>
</protein>
<gene>
    <name evidence="1" type="ORF">A33Q_2283</name>
</gene>
<proteinExistence type="predicted"/>
<sequence>MNVDFVIIPFKDCVKISKVIDLLKINEIKSLKITLFLKNK</sequence>
<evidence type="ECO:0000313" key="2">
    <source>
        <dbReference type="Proteomes" id="UP000006073"/>
    </source>
</evidence>
<keyword evidence="2" id="KW-1185">Reference proteome</keyword>
<dbReference type="AlphaFoldDB" id="S2E307"/>
<dbReference type="EMBL" id="ALWO02000033">
    <property type="protein sequence ID" value="EOZ96513.1"/>
    <property type="molecule type" value="Genomic_DNA"/>
</dbReference>
<comment type="caution">
    <text evidence="1">The sequence shown here is derived from an EMBL/GenBank/DDBJ whole genome shotgun (WGS) entry which is preliminary data.</text>
</comment>
<name>S2E307_INDAL</name>